<gene>
    <name evidence="1" type="ORF">PACLA_8A019178</name>
</gene>
<protein>
    <submittedName>
        <fullName evidence="1">Uncharacterized protein</fullName>
    </submittedName>
</protein>
<dbReference type="PROSITE" id="PS50878">
    <property type="entry name" value="RT_POL"/>
    <property type="match status" value="1"/>
</dbReference>
<dbReference type="AlphaFoldDB" id="A0A7D9D7H2"/>
<dbReference type="InterPro" id="IPR050951">
    <property type="entry name" value="Retrovirus_Pol_polyprotein"/>
</dbReference>
<name>A0A7D9D7H2_PARCT</name>
<proteinExistence type="predicted"/>
<accession>A0A7D9D7H2</accession>
<dbReference type="OrthoDB" id="5975741at2759"/>
<dbReference type="EMBL" id="CACRXK020000095">
    <property type="protein sequence ID" value="CAB3978194.1"/>
    <property type="molecule type" value="Genomic_DNA"/>
</dbReference>
<dbReference type="Pfam" id="PF00078">
    <property type="entry name" value="RVT_1"/>
    <property type="match status" value="1"/>
</dbReference>
<comment type="caution">
    <text evidence="1">The sequence shown here is derived from an EMBL/GenBank/DDBJ whole genome shotgun (WGS) entry which is preliminary data.</text>
</comment>
<evidence type="ECO:0000313" key="1">
    <source>
        <dbReference type="EMBL" id="CAB3978194.1"/>
    </source>
</evidence>
<dbReference type="Gene3D" id="3.30.70.270">
    <property type="match status" value="1"/>
</dbReference>
<dbReference type="SUPFAM" id="SSF56672">
    <property type="entry name" value="DNA/RNA polymerases"/>
    <property type="match status" value="1"/>
</dbReference>
<dbReference type="PANTHER" id="PTHR37984:SF8">
    <property type="entry name" value="CCHC-TYPE DOMAIN-CONTAINING PROTEIN"/>
    <property type="match status" value="1"/>
</dbReference>
<evidence type="ECO:0000313" key="2">
    <source>
        <dbReference type="Proteomes" id="UP001152795"/>
    </source>
</evidence>
<organism evidence="1 2">
    <name type="scientific">Paramuricea clavata</name>
    <name type="common">Red gorgonian</name>
    <name type="synonym">Violescent sea-whip</name>
    <dbReference type="NCBI Taxonomy" id="317549"/>
    <lineage>
        <taxon>Eukaryota</taxon>
        <taxon>Metazoa</taxon>
        <taxon>Cnidaria</taxon>
        <taxon>Anthozoa</taxon>
        <taxon>Octocorallia</taxon>
        <taxon>Malacalcyonacea</taxon>
        <taxon>Plexauridae</taxon>
        <taxon>Paramuricea</taxon>
    </lineage>
</organism>
<keyword evidence="2" id="KW-1185">Reference proteome</keyword>
<reference evidence="1" key="1">
    <citation type="submission" date="2020-04" db="EMBL/GenBank/DDBJ databases">
        <authorList>
            <person name="Alioto T."/>
            <person name="Alioto T."/>
            <person name="Gomez Garrido J."/>
        </authorList>
    </citation>
    <scope>NUCLEOTIDE SEQUENCE</scope>
    <source>
        <strain evidence="1">A484AB</strain>
    </source>
</reference>
<dbReference type="InterPro" id="IPR000477">
    <property type="entry name" value="RT_dom"/>
</dbReference>
<dbReference type="Gene3D" id="3.10.10.10">
    <property type="entry name" value="HIV Type 1 Reverse Transcriptase, subunit A, domain 1"/>
    <property type="match status" value="1"/>
</dbReference>
<dbReference type="InterPro" id="IPR043502">
    <property type="entry name" value="DNA/RNA_pol_sf"/>
</dbReference>
<sequence>MAVVKKPNGSLRICIDPQPLNAALQREHYKLPTLDDVLPSLIQARVFSKLDVKQAYWHVQLDNESSLLITMITPFGRYTDTDGPGSHLGSRSAARYFKESSMRYLLVSMV</sequence>
<dbReference type="Proteomes" id="UP001152795">
    <property type="component" value="Unassembled WGS sequence"/>
</dbReference>
<dbReference type="CDD" id="cd01647">
    <property type="entry name" value="RT_LTR"/>
    <property type="match status" value="1"/>
</dbReference>
<dbReference type="InterPro" id="IPR043128">
    <property type="entry name" value="Rev_trsase/Diguanyl_cyclase"/>
</dbReference>
<dbReference type="PANTHER" id="PTHR37984">
    <property type="entry name" value="PROTEIN CBG26694"/>
    <property type="match status" value="1"/>
</dbReference>